<comment type="subcellular location">
    <subcellularLocation>
        <location evidence="1">Nucleus</location>
    </subcellularLocation>
</comment>
<feature type="compositionally biased region" description="Low complexity" evidence="8">
    <location>
        <begin position="525"/>
        <end position="541"/>
    </location>
</feature>
<feature type="region of interest" description="Disordered" evidence="8">
    <location>
        <begin position="451"/>
        <end position="472"/>
    </location>
</feature>
<dbReference type="GO" id="GO:0005634">
    <property type="term" value="C:nucleus"/>
    <property type="evidence" value="ECO:0007669"/>
    <property type="project" value="UniProtKB-SubCell"/>
</dbReference>
<proteinExistence type="predicted"/>
<evidence type="ECO:0000256" key="5">
    <source>
        <dbReference type="ARBA" id="ARBA00023204"/>
    </source>
</evidence>
<dbReference type="InterPro" id="IPR046347">
    <property type="entry name" value="bZIP_sf"/>
</dbReference>
<name>A0A922L048_DERFA</name>
<evidence type="ECO:0000256" key="6">
    <source>
        <dbReference type="ARBA" id="ARBA00023242"/>
    </source>
</evidence>
<gene>
    <name evidence="10" type="primary">ATF7</name>
    <name evidence="10" type="ORF">DERF_013111</name>
</gene>
<dbReference type="AlphaFoldDB" id="A0A922L048"/>
<dbReference type="Pfam" id="PF09302">
    <property type="entry name" value="XLF"/>
    <property type="match status" value="1"/>
</dbReference>
<feature type="region of interest" description="Disordered" evidence="8">
    <location>
        <begin position="259"/>
        <end position="298"/>
    </location>
</feature>
<organism evidence="10 11">
    <name type="scientific">Dermatophagoides farinae</name>
    <name type="common">American house dust mite</name>
    <dbReference type="NCBI Taxonomy" id="6954"/>
    <lineage>
        <taxon>Eukaryota</taxon>
        <taxon>Metazoa</taxon>
        <taxon>Ecdysozoa</taxon>
        <taxon>Arthropoda</taxon>
        <taxon>Chelicerata</taxon>
        <taxon>Arachnida</taxon>
        <taxon>Acari</taxon>
        <taxon>Acariformes</taxon>
        <taxon>Sarcoptiformes</taxon>
        <taxon>Astigmata</taxon>
        <taxon>Psoroptidia</taxon>
        <taxon>Analgoidea</taxon>
        <taxon>Pyroglyphidae</taxon>
        <taxon>Dermatophagoidinae</taxon>
        <taxon>Dermatophagoides</taxon>
    </lineage>
</organism>
<dbReference type="Gene3D" id="1.20.5.170">
    <property type="match status" value="1"/>
</dbReference>
<evidence type="ECO:0000256" key="8">
    <source>
        <dbReference type="SAM" id="MobiDB-lite"/>
    </source>
</evidence>
<evidence type="ECO:0000256" key="1">
    <source>
        <dbReference type="ARBA" id="ARBA00004123"/>
    </source>
</evidence>
<feature type="coiled-coil region" evidence="7">
    <location>
        <begin position="698"/>
        <end position="739"/>
    </location>
</feature>
<feature type="compositionally biased region" description="Low complexity" evidence="8">
    <location>
        <begin position="600"/>
        <end position="624"/>
    </location>
</feature>
<reference evidence="10" key="1">
    <citation type="submission" date="2013-05" db="EMBL/GenBank/DDBJ databases">
        <authorList>
            <person name="Yim A.K.Y."/>
            <person name="Chan T.F."/>
            <person name="Ji K.M."/>
            <person name="Liu X.Y."/>
            <person name="Zhou J.W."/>
            <person name="Li R.Q."/>
            <person name="Yang K.Y."/>
            <person name="Li J."/>
            <person name="Li M."/>
            <person name="Law P.T.W."/>
            <person name="Wu Y.L."/>
            <person name="Cai Z.L."/>
            <person name="Qin H."/>
            <person name="Bao Y."/>
            <person name="Leung R.K.K."/>
            <person name="Ng P.K.S."/>
            <person name="Zou J."/>
            <person name="Zhong X.J."/>
            <person name="Ran P.X."/>
            <person name="Zhong N.S."/>
            <person name="Liu Z.G."/>
            <person name="Tsui S.K.W."/>
        </authorList>
    </citation>
    <scope>NUCLEOTIDE SEQUENCE</scope>
    <source>
        <strain evidence="10">Derf</strain>
        <tissue evidence="10">Whole organism</tissue>
    </source>
</reference>
<keyword evidence="7" id="KW-0175">Coiled coil</keyword>
<dbReference type="Pfam" id="PF00170">
    <property type="entry name" value="bZIP_1"/>
    <property type="match status" value="1"/>
</dbReference>
<dbReference type="SMART" id="SM00338">
    <property type="entry name" value="BRLZ"/>
    <property type="match status" value="1"/>
</dbReference>
<feature type="compositionally biased region" description="Basic and acidic residues" evidence="8">
    <location>
        <begin position="645"/>
        <end position="656"/>
    </location>
</feature>
<dbReference type="InterPro" id="IPR051027">
    <property type="entry name" value="bZIP_transcription_factors"/>
</dbReference>
<keyword evidence="11" id="KW-1185">Reference proteome</keyword>
<evidence type="ECO:0000256" key="3">
    <source>
        <dbReference type="ARBA" id="ARBA00023015"/>
    </source>
</evidence>
<evidence type="ECO:0000259" key="9">
    <source>
        <dbReference type="PROSITE" id="PS50217"/>
    </source>
</evidence>
<dbReference type="InterPro" id="IPR015381">
    <property type="entry name" value="XLF-like_N"/>
</dbReference>
<evidence type="ECO:0000256" key="7">
    <source>
        <dbReference type="SAM" id="Coils"/>
    </source>
</evidence>
<keyword evidence="2" id="KW-0227">DNA damage</keyword>
<dbReference type="InterPro" id="IPR004827">
    <property type="entry name" value="bZIP"/>
</dbReference>
<feature type="compositionally biased region" description="Basic and acidic residues" evidence="8">
    <location>
        <begin position="673"/>
        <end position="685"/>
    </location>
</feature>
<dbReference type="PROSITE" id="PS50217">
    <property type="entry name" value="BZIP"/>
    <property type="match status" value="1"/>
</dbReference>
<feature type="compositionally biased region" description="Polar residues" evidence="8">
    <location>
        <begin position="451"/>
        <end position="462"/>
    </location>
</feature>
<dbReference type="Gene3D" id="2.170.210.10">
    <property type="entry name" value="DNA double-strand break repair and VJ recombination XRCC4, N-terminal"/>
    <property type="match status" value="1"/>
</dbReference>
<keyword evidence="6" id="KW-0539">Nucleus</keyword>
<dbReference type="GO" id="GO:0003700">
    <property type="term" value="F:DNA-binding transcription factor activity"/>
    <property type="evidence" value="ECO:0007669"/>
    <property type="project" value="InterPro"/>
</dbReference>
<dbReference type="SUPFAM" id="SSF57959">
    <property type="entry name" value="Leucine zipper domain"/>
    <property type="match status" value="1"/>
</dbReference>
<evidence type="ECO:0000313" key="10">
    <source>
        <dbReference type="EMBL" id="KAH9497102.1"/>
    </source>
</evidence>
<feature type="domain" description="BZIP" evidence="9">
    <location>
        <begin position="680"/>
        <end position="743"/>
    </location>
</feature>
<dbReference type="Proteomes" id="UP000790347">
    <property type="component" value="Unassembled WGS sequence"/>
</dbReference>
<feature type="compositionally biased region" description="Acidic residues" evidence="8">
    <location>
        <begin position="463"/>
        <end position="472"/>
    </location>
</feature>
<comment type="caution">
    <text evidence="10">The sequence shown here is derived from an EMBL/GenBank/DDBJ whole genome shotgun (WGS) entry which is preliminary data.</text>
</comment>
<evidence type="ECO:0000256" key="2">
    <source>
        <dbReference type="ARBA" id="ARBA00022763"/>
    </source>
</evidence>
<dbReference type="InterPro" id="IPR038051">
    <property type="entry name" value="XRCC4-like_N_sf"/>
</dbReference>
<sequence>MTTATTAMINLKSTTTASENTTTIRSSSSSSLLSDKTTKLNNSSVLLAKLEPINWICSMNTVLNGRPTTILIKYLFDEQEKSYAILLSDFAQTYFECATGIQIEQNYQKYNKIRLESKEIIYPSLQKLMNSMPDSIKNIEKIPVDCHTTRITLRCSRPITTTFCLKWTFHIISTEEDIFLKHLSMPMFRGLMYYYNLSHQQPNQQQQQQQAIEIDNDDVIMIQESINNGDDIHNHQQQTGATTSNILSTSKTTKIIPIQSDPLKNRIHHSQQQQSTTSTTTTFSSSSNENNNNNNTYNPSSICCSSPLNTPLIQPDTAFNPAIGSDLGNVGGGDPTSTTITTAQITTLILESEIVDDVNNNNTNTNNNDSHCKETESNCCHQILHETPLSTSPSLNNNHSIVDNKTNDTLNDVQRYKQRSNAVSVICPPPYKDRGSEKIRSAPVILESANNIDDCSNGISNQNDDDDDDDDSIQQLMNKKRKRPLPATEIFNDFPAAKASTTQTTNIIPHHHITEKQLLPPPIPSSQSIQQQQQQQSLSTDSLIDSIQSNQKMVTNTDDDNNFNFTSTFPSSIITQSSCPSTITTTTTKTNYVKILPKQNNPSIDSNSNSNLSSSSSSTASGNSTDIMVSKHLSSRLPPPRRKEKTMDELIDKIKATEAALPPRAKPGRKSKSAAEEDTKEKKRLSLERNRAAAMRCRLKKKKEIDELKNRVEKYEQQNQQLKKIIDSLYNEVTFLKTELLRHKDCN</sequence>
<dbReference type="CDD" id="cd14687">
    <property type="entry name" value="bZIP_ATF2"/>
    <property type="match status" value="1"/>
</dbReference>
<keyword evidence="3" id="KW-0805">Transcription regulation</keyword>
<feature type="region of interest" description="Disordered" evidence="8">
    <location>
        <begin position="597"/>
        <end position="685"/>
    </location>
</feature>
<protein>
    <submittedName>
        <fullName evidence="10">Cyclic AMP-dependent transcription factor ATF-7</fullName>
    </submittedName>
</protein>
<keyword evidence="5" id="KW-0234">DNA repair</keyword>
<reference evidence="10" key="2">
    <citation type="journal article" date="2022" name="Res Sq">
        <title>Comparative Genomics Reveals Insights into the Divergent Evolution of Astigmatic Mites and Household Pest Adaptations.</title>
        <authorList>
            <person name="Xiong Q."/>
            <person name="Wan A.T.-Y."/>
            <person name="Liu X.-Y."/>
            <person name="Fung C.S.-H."/>
            <person name="Xiao X."/>
            <person name="Malainual N."/>
            <person name="Hou J."/>
            <person name="Wang L."/>
            <person name="Wang M."/>
            <person name="Yang K."/>
            <person name="Cui Y."/>
            <person name="Leung E."/>
            <person name="Nong W."/>
            <person name="Shin S.-K."/>
            <person name="Au S."/>
            <person name="Jeong K.Y."/>
            <person name="Chew F.T."/>
            <person name="Hui J."/>
            <person name="Leung T.F."/>
            <person name="Tungtrongchitr A."/>
            <person name="Zhong N."/>
            <person name="Liu Z."/>
            <person name="Tsui S."/>
        </authorList>
    </citation>
    <scope>NUCLEOTIDE SEQUENCE</scope>
    <source>
        <strain evidence="10">Derf</strain>
        <tissue evidence="10">Whole organism</tissue>
    </source>
</reference>
<keyword evidence="4" id="KW-0804">Transcription</keyword>
<accession>A0A922L048</accession>
<feature type="region of interest" description="Disordered" evidence="8">
    <location>
        <begin position="517"/>
        <end position="541"/>
    </location>
</feature>
<evidence type="ECO:0000256" key="4">
    <source>
        <dbReference type="ARBA" id="ARBA00023163"/>
    </source>
</evidence>
<evidence type="ECO:0000313" key="11">
    <source>
        <dbReference type="Proteomes" id="UP000790347"/>
    </source>
</evidence>
<dbReference type="EMBL" id="ASGP02000007">
    <property type="protein sequence ID" value="KAH9497102.1"/>
    <property type="molecule type" value="Genomic_DNA"/>
</dbReference>
<dbReference type="PANTHER" id="PTHR19304">
    <property type="entry name" value="CYCLIC-AMP RESPONSE ELEMENT BINDING PROTEIN"/>
    <property type="match status" value="1"/>
</dbReference>
<dbReference type="GO" id="GO:0006303">
    <property type="term" value="P:double-strand break repair via nonhomologous end joining"/>
    <property type="evidence" value="ECO:0007669"/>
    <property type="project" value="UniProtKB-ARBA"/>
</dbReference>
<feature type="compositionally biased region" description="Low complexity" evidence="8">
    <location>
        <begin position="270"/>
        <end position="296"/>
    </location>
</feature>